<protein>
    <submittedName>
        <fullName evidence="2">Uncharacterized protein</fullName>
    </submittedName>
</protein>
<evidence type="ECO:0000313" key="3">
    <source>
        <dbReference type="Proteomes" id="UP001280121"/>
    </source>
</evidence>
<dbReference type="EMBL" id="JANJYI010000005">
    <property type="protein sequence ID" value="KAK2648493.1"/>
    <property type="molecule type" value="Genomic_DNA"/>
</dbReference>
<organism evidence="2 3">
    <name type="scientific">Dipteronia dyeriana</name>
    <dbReference type="NCBI Taxonomy" id="168575"/>
    <lineage>
        <taxon>Eukaryota</taxon>
        <taxon>Viridiplantae</taxon>
        <taxon>Streptophyta</taxon>
        <taxon>Embryophyta</taxon>
        <taxon>Tracheophyta</taxon>
        <taxon>Spermatophyta</taxon>
        <taxon>Magnoliopsida</taxon>
        <taxon>eudicotyledons</taxon>
        <taxon>Gunneridae</taxon>
        <taxon>Pentapetalae</taxon>
        <taxon>rosids</taxon>
        <taxon>malvids</taxon>
        <taxon>Sapindales</taxon>
        <taxon>Sapindaceae</taxon>
        <taxon>Hippocastanoideae</taxon>
        <taxon>Acereae</taxon>
        <taxon>Dipteronia</taxon>
    </lineage>
</organism>
<proteinExistence type="predicted"/>
<comment type="caution">
    <text evidence="2">The sequence shown here is derived from an EMBL/GenBank/DDBJ whole genome shotgun (WGS) entry which is preliminary data.</text>
</comment>
<reference evidence="2" key="1">
    <citation type="journal article" date="2023" name="Plant J.">
        <title>Genome sequences and population genomics provide insights into the demographic history, inbreeding, and mutation load of two 'living fossil' tree species of Dipteronia.</title>
        <authorList>
            <person name="Feng Y."/>
            <person name="Comes H.P."/>
            <person name="Chen J."/>
            <person name="Zhu S."/>
            <person name="Lu R."/>
            <person name="Zhang X."/>
            <person name="Li P."/>
            <person name="Qiu J."/>
            <person name="Olsen K.M."/>
            <person name="Qiu Y."/>
        </authorList>
    </citation>
    <scope>NUCLEOTIDE SEQUENCE</scope>
    <source>
        <strain evidence="2">KIB01</strain>
    </source>
</reference>
<accession>A0AAD9U6L1</accession>
<gene>
    <name evidence="2" type="ORF">Ddye_015982</name>
</gene>
<keyword evidence="3" id="KW-1185">Reference proteome</keyword>
<evidence type="ECO:0000256" key="1">
    <source>
        <dbReference type="SAM" id="MobiDB-lite"/>
    </source>
</evidence>
<evidence type="ECO:0000313" key="2">
    <source>
        <dbReference type="EMBL" id="KAK2648493.1"/>
    </source>
</evidence>
<dbReference type="Proteomes" id="UP001280121">
    <property type="component" value="Unassembled WGS sequence"/>
</dbReference>
<dbReference type="PANTHER" id="PTHR48449:SF1">
    <property type="entry name" value="DUF1985 DOMAIN-CONTAINING PROTEIN"/>
    <property type="match status" value="1"/>
</dbReference>
<dbReference type="AlphaFoldDB" id="A0AAD9U6L1"/>
<sequence length="430" mass="49732">MISRLKDLLKTPEGYWFKEKLTRHDHFEALASIDDALNRVPEDFAVEDQRRFMVSSFGHFISMHRELKFSGGVIHQLLLRELDHDRSTDEMRFLLRNHVVRFLKVEFSLITGLRFGVVPGTSLYVTVENEIHQWYFPGHDEILMGVNKRLKIPIWQFRLVEDLNAFNVFPWGAHVYRYSIFSFKHVLPRRREERRQQSQGDVVHSVEGYNIYGLSHAILIFAFEVIPQLGIDFGTRRIIELSPRMLKWELTKQPRGKKLAKFFSARMSARKEIVPTAAEAVAPYFTGLSDGGSLYVQDDMVHPPIVPDLTSSADCPEEEGTGGRKVRFTTTGPGAATRDSRACIGCDEEAPWEHQFNELREALRKSEDDQQQQHRKLLDMIRKSEQDRQQQHRKLLALIGGLQGRDTVQHWASTLATSDCRPHMQEDVHS</sequence>
<name>A0AAD9U6L1_9ROSI</name>
<dbReference type="PANTHER" id="PTHR48449">
    <property type="entry name" value="DUF1985 DOMAIN-CONTAINING PROTEIN"/>
    <property type="match status" value="1"/>
</dbReference>
<feature type="region of interest" description="Disordered" evidence="1">
    <location>
        <begin position="308"/>
        <end position="334"/>
    </location>
</feature>